<dbReference type="EMBL" id="JALNTZ010000009">
    <property type="protein sequence ID" value="KAJ3640938.1"/>
    <property type="molecule type" value="Genomic_DNA"/>
</dbReference>
<proteinExistence type="predicted"/>
<accession>A0AA38HNB1</accession>
<name>A0AA38HNB1_9CUCU</name>
<sequence length="103" mass="11665">MVIFSNSERMDMVILYAVETLGWPGNYGSSAFQIARFSVHEHLYQWYSISEIMMVPSSPKLTIVAVTGLKGYCNVKNKFWNASKNSLTSPLADLQLKVEFHSL</sequence>
<organism evidence="1 2">
    <name type="scientific">Zophobas morio</name>
    <dbReference type="NCBI Taxonomy" id="2755281"/>
    <lineage>
        <taxon>Eukaryota</taxon>
        <taxon>Metazoa</taxon>
        <taxon>Ecdysozoa</taxon>
        <taxon>Arthropoda</taxon>
        <taxon>Hexapoda</taxon>
        <taxon>Insecta</taxon>
        <taxon>Pterygota</taxon>
        <taxon>Neoptera</taxon>
        <taxon>Endopterygota</taxon>
        <taxon>Coleoptera</taxon>
        <taxon>Polyphaga</taxon>
        <taxon>Cucujiformia</taxon>
        <taxon>Tenebrionidae</taxon>
        <taxon>Zophobas</taxon>
    </lineage>
</organism>
<evidence type="ECO:0000313" key="2">
    <source>
        <dbReference type="Proteomes" id="UP001168821"/>
    </source>
</evidence>
<gene>
    <name evidence="1" type="ORF">Zmor_027470</name>
</gene>
<dbReference type="AlphaFoldDB" id="A0AA38HNB1"/>
<protein>
    <submittedName>
        <fullName evidence="1">Uncharacterized protein</fullName>
    </submittedName>
</protein>
<evidence type="ECO:0000313" key="1">
    <source>
        <dbReference type="EMBL" id="KAJ3640938.1"/>
    </source>
</evidence>
<comment type="caution">
    <text evidence="1">The sequence shown here is derived from an EMBL/GenBank/DDBJ whole genome shotgun (WGS) entry which is preliminary data.</text>
</comment>
<reference evidence="1" key="1">
    <citation type="journal article" date="2023" name="G3 (Bethesda)">
        <title>Whole genome assemblies of Zophobas morio and Tenebrio molitor.</title>
        <authorList>
            <person name="Kaur S."/>
            <person name="Stinson S.A."/>
            <person name="diCenzo G.C."/>
        </authorList>
    </citation>
    <scope>NUCLEOTIDE SEQUENCE</scope>
    <source>
        <strain evidence="1">QUZm001</strain>
    </source>
</reference>
<dbReference type="Proteomes" id="UP001168821">
    <property type="component" value="Unassembled WGS sequence"/>
</dbReference>
<keyword evidence="2" id="KW-1185">Reference proteome</keyword>